<evidence type="ECO:0000313" key="2">
    <source>
        <dbReference type="Proteomes" id="UP000053097"/>
    </source>
</evidence>
<gene>
    <name evidence="1" type="ORF">X777_01322</name>
</gene>
<dbReference type="AlphaFoldDB" id="A0A026WQQ9"/>
<proteinExistence type="predicted"/>
<dbReference type="EMBL" id="KK107128">
    <property type="protein sequence ID" value="EZA58365.1"/>
    <property type="molecule type" value="Genomic_DNA"/>
</dbReference>
<evidence type="ECO:0000313" key="1">
    <source>
        <dbReference type="EMBL" id="EZA58365.1"/>
    </source>
</evidence>
<organism evidence="1 2">
    <name type="scientific">Ooceraea biroi</name>
    <name type="common">Clonal raider ant</name>
    <name type="synonym">Cerapachys biroi</name>
    <dbReference type="NCBI Taxonomy" id="2015173"/>
    <lineage>
        <taxon>Eukaryota</taxon>
        <taxon>Metazoa</taxon>
        <taxon>Ecdysozoa</taxon>
        <taxon>Arthropoda</taxon>
        <taxon>Hexapoda</taxon>
        <taxon>Insecta</taxon>
        <taxon>Pterygota</taxon>
        <taxon>Neoptera</taxon>
        <taxon>Endopterygota</taxon>
        <taxon>Hymenoptera</taxon>
        <taxon>Apocrita</taxon>
        <taxon>Aculeata</taxon>
        <taxon>Formicoidea</taxon>
        <taxon>Formicidae</taxon>
        <taxon>Dorylinae</taxon>
        <taxon>Ooceraea</taxon>
    </lineage>
</organism>
<accession>A0A026WQQ9</accession>
<name>A0A026WQQ9_OOCBI</name>
<keyword evidence="2" id="KW-1185">Reference proteome</keyword>
<sequence>MVLWNGSCAFAIRFPLILERAANFRREFTSGVPYHGDIQFDRTYDPQVDKSAAEGDDRD</sequence>
<dbReference type="Proteomes" id="UP000053097">
    <property type="component" value="Unassembled WGS sequence"/>
</dbReference>
<protein>
    <submittedName>
        <fullName evidence="1">Uncharacterized protein</fullName>
    </submittedName>
</protein>
<reference evidence="1 2" key="1">
    <citation type="journal article" date="2014" name="Curr. Biol.">
        <title>The genome of the clonal raider ant Cerapachys biroi.</title>
        <authorList>
            <person name="Oxley P.R."/>
            <person name="Ji L."/>
            <person name="Fetter-Pruneda I."/>
            <person name="McKenzie S.K."/>
            <person name="Li C."/>
            <person name="Hu H."/>
            <person name="Zhang G."/>
            <person name="Kronauer D.J."/>
        </authorList>
    </citation>
    <scope>NUCLEOTIDE SEQUENCE [LARGE SCALE GENOMIC DNA]</scope>
</reference>